<comment type="catalytic activity">
    <reaction evidence="3">
        <text>carboxy-S-adenosyl-L-methionine + 5-hydroxyuridine(34) in tRNA = 5-carboxymethoxyuridine(34) in tRNA + S-adenosyl-L-homocysteine + H(+)</text>
        <dbReference type="Rhea" id="RHEA:52848"/>
        <dbReference type="Rhea" id="RHEA-COMP:13381"/>
        <dbReference type="Rhea" id="RHEA-COMP:13383"/>
        <dbReference type="ChEBI" id="CHEBI:15378"/>
        <dbReference type="ChEBI" id="CHEBI:57856"/>
        <dbReference type="ChEBI" id="CHEBI:134278"/>
        <dbReference type="ChEBI" id="CHEBI:136877"/>
        <dbReference type="ChEBI" id="CHEBI:136879"/>
    </reaction>
</comment>
<feature type="binding site" evidence="3">
    <location>
        <begin position="156"/>
        <end position="158"/>
    </location>
    <ligand>
        <name>carboxy-S-adenosyl-L-methionine</name>
        <dbReference type="ChEBI" id="CHEBI:134278"/>
    </ligand>
</feature>
<keyword evidence="2 3" id="KW-0819">tRNA processing</keyword>
<dbReference type="InterPro" id="IPR029063">
    <property type="entry name" value="SAM-dependent_MTases_sf"/>
</dbReference>
<dbReference type="GO" id="GO:0008168">
    <property type="term" value="F:methyltransferase activity"/>
    <property type="evidence" value="ECO:0007669"/>
    <property type="project" value="UniProtKB-KW"/>
</dbReference>
<dbReference type="HOGENOM" id="CLU_052665_0_0_6"/>
<feature type="binding site" evidence="3">
    <location>
        <position position="109"/>
    </location>
    <ligand>
        <name>carboxy-S-adenosyl-L-methionine</name>
        <dbReference type="ChEBI" id="CHEBI:134278"/>
    </ligand>
</feature>
<evidence type="ECO:0000313" key="4">
    <source>
        <dbReference type="EMBL" id="EAS46681.1"/>
    </source>
</evidence>
<evidence type="ECO:0000256" key="1">
    <source>
        <dbReference type="ARBA" id="ARBA00022679"/>
    </source>
</evidence>
<evidence type="ECO:0000313" key="5">
    <source>
        <dbReference type="Proteomes" id="UP000005555"/>
    </source>
</evidence>
<dbReference type="CDD" id="cd02440">
    <property type="entry name" value="AdoMet_MTases"/>
    <property type="match status" value="1"/>
</dbReference>
<dbReference type="EC" id="2.5.1.-" evidence="3"/>
<reference evidence="4 5" key="1">
    <citation type="submission" date="2006-03" db="EMBL/GenBank/DDBJ databases">
        <authorList>
            <person name="Giovannoni S.J."/>
            <person name="Cho J.-C."/>
            <person name="Ferriera S."/>
            <person name="Johnson J."/>
            <person name="Kravitz S."/>
            <person name="Halpern A."/>
            <person name="Remington K."/>
            <person name="Beeson K."/>
            <person name="Tran B."/>
            <person name="Rogers Y.-H."/>
            <person name="Friedman R."/>
            <person name="Venter J.C."/>
        </authorList>
    </citation>
    <scope>NUCLEOTIDE SEQUENCE [LARGE SCALE GENOMIC DNA]</scope>
    <source>
        <strain evidence="4 5">HTCC2207</strain>
    </source>
</reference>
<comment type="caution">
    <text evidence="4">The sequence shown here is derived from an EMBL/GenBank/DDBJ whole genome shotgun (WGS) entry which is preliminary data.</text>
</comment>
<feature type="binding site" evidence="3">
    <location>
        <position position="205"/>
    </location>
    <ligand>
        <name>carboxy-S-adenosyl-L-methionine</name>
        <dbReference type="ChEBI" id="CHEBI:134278"/>
    </ligand>
</feature>
<dbReference type="GO" id="GO:0002098">
    <property type="term" value="P:tRNA wobble uridine modification"/>
    <property type="evidence" value="ECO:0007669"/>
    <property type="project" value="InterPro"/>
</dbReference>
<dbReference type="STRING" id="314287.GB2207_03554"/>
<dbReference type="SUPFAM" id="SSF53335">
    <property type="entry name" value="S-adenosyl-L-methionine-dependent methyltransferases"/>
    <property type="match status" value="1"/>
</dbReference>
<dbReference type="PANTHER" id="PTHR43464:SF95">
    <property type="entry name" value="TRNA U34 CARBOXYMETHYLTRANSFERASE"/>
    <property type="match status" value="1"/>
</dbReference>
<dbReference type="Pfam" id="PF08003">
    <property type="entry name" value="Methyltransf_9"/>
    <property type="match status" value="1"/>
</dbReference>
<evidence type="ECO:0000256" key="2">
    <source>
        <dbReference type="ARBA" id="ARBA00022694"/>
    </source>
</evidence>
<dbReference type="NCBIfam" id="TIGR00452">
    <property type="entry name" value="tRNA 5-methoxyuridine(34)/uridine 5-oxyacetic acid(34) synthase CmoB"/>
    <property type="match status" value="1"/>
</dbReference>
<dbReference type="Proteomes" id="UP000005555">
    <property type="component" value="Unassembled WGS sequence"/>
</dbReference>
<protein>
    <recommendedName>
        <fullName evidence="3">tRNA U34 carboxymethyltransferase</fullName>
        <ecNumber evidence="3">2.5.1.-</ecNumber>
    </recommendedName>
</protein>
<comment type="function">
    <text evidence="3">Catalyzes carboxymethyl transfer from carboxy-S-adenosyl-L-methionine (Cx-SAM) to 5-hydroxyuridine (ho5U) to form 5-carboxymethoxyuridine (cmo5U) at position 34 in tRNAs.</text>
</comment>
<comment type="subunit">
    <text evidence="3">Homotetramer.</text>
</comment>
<dbReference type="AlphaFoldDB" id="Q1YRC7"/>
<dbReference type="GO" id="GO:0016765">
    <property type="term" value="F:transferase activity, transferring alkyl or aryl (other than methyl) groups"/>
    <property type="evidence" value="ECO:0007669"/>
    <property type="project" value="UniProtKB-UniRule"/>
</dbReference>
<evidence type="ECO:0000256" key="3">
    <source>
        <dbReference type="HAMAP-Rule" id="MF_01590"/>
    </source>
</evidence>
<dbReference type="NCBIfam" id="NF011650">
    <property type="entry name" value="PRK15068.1"/>
    <property type="match status" value="1"/>
</dbReference>
<feature type="binding site" evidence="3">
    <location>
        <begin position="185"/>
        <end position="186"/>
    </location>
    <ligand>
        <name>carboxy-S-adenosyl-L-methionine</name>
        <dbReference type="ChEBI" id="CHEBI:134278"/>
    </ligand>
</feature>
<keyword evidence="4" id="KW-0489">Methyltransferase</keyword>
<dbReference type="PANTHER" id="PTHR43464">
    <property type="entry name" value="METHYLTRANSFERASE"/>
    <property type="match status" value="1"/>
</dbReference>
<proteinExistence type="inferred from homology"/>
<dbReference type="OrthoDB" id="9773188at2"/>
<dbReference type="EMBL" id="AAPI01000005">
    <property type="protein sequence ID" value="EAS46681.1"/>
    <property type="molecule type" value="Genomic_DNA"/>
</dbReference>
<name>Q1YRC7_9GAMM</name>
<feature type="binding site" evidence="3">
    <location>
        <position position="95"/>
    </location>
    <ligand>
        <name>carboxy-S-adenosyl-L-methionine</name>
        <dbReference type="ChEBI" id="CHEBI:134278"/>
    </ligand>
</feature>
<gene>
    <name evidence="3" type="primary">cmoB</name>
    <name evidence="4" type="ORF">GB2207_03554</name>
</gene>
<dbReference type="InterPro" id="IPR027555">
    <property type="entry name" value="Mo5U34_MeTrfas-like"/>
</dbReference>
<feature type="binding site" evidence="3">
    <location>
        <position position="114"/>
    </location>
    <ligand>
        <name>carboxy-S-adenosyl-L-methionine</name>
        <dbReference type="ChEBI" id="CHEBI:134278"/>
    </ligand>
</feature>
<comment type="similarity">
    <text evidence="3">Belongs to the class I-like SAM-binding methyltransferase superfamily. CmoB family.</text>
</comment>
<dbReference type="InterPro" id="IPR010017">
    <property type="entry name" value="CmoB"/>
</dbReference>
<dbReference type="HAMAP" id="MF_01590">
    <property type="entry name" value="tRNA_carboxymethyltr_CmoB"/>
    <property type="match status" value="1"/>
</dbReference>
<dbReference type="GO" id="GO:0032259">
    <property type="term" value="P:methylation"/>
    <property type="evidence" value="ECO:0007669"/>
    <property type="project" value="UniProtKB-KW"/>
</dbReference>
<dbReference type="Gene3D" id="3.40.50.150">
    <property type="entry name" value="Vaccinia Virus protein VP39"/>
    <property type="match status" value="1"/>
</dbReference>
<dbReference type="eggNOG" id="COG2227">
    <property type="taxonomic scope" value="Bacteria"/>
</dbReference>
<feature type="binding site" evidence="3">
    <location>
        <position position="320"/>
    </location>
    <ligand>
        <name>carboxy-S-adenosyl-L-methionine</name>
        <dbReference type="ChEBI" id="CHEBI:134278"/>
    </ligand>
</feature>
<feature type="binding site" evidence="3">
    <location>
        <position position="134"/>
    </location>
    <ligand>
        <name>carboxy-S-adenosyl-L-methionine</name>
        <dbReference type="ChEBI" id="CHEBI:134278"/>
    </ligand>
</feature>
<accession>Q1YRC7</accession>
<feature type="binding site" evidence="3">
    <location>
        <position position="201"/>
    </location>
    <ligand>
        <name>carboxy-S-adenosyl-L-methionine</name>
        <dbReference type="ChEBI" id="CHEBI:134278"/>
    </ligand>
</feature>
<keyword evidence="1 3" id="KW-0808">Transferase</keyword>
<sequence>MIPTSLDYGPLFSWLEESELHQWGQDLPELVAKQLRRERWGDMPEWEETMRRLPEIDPLFTDFSNGVKIGDISLMDKGRRLALQATLMGLHPWRKGPYNLFGMHLDTEWRSDWKWDRVLPHLAPLKGRTILDVGCGNGYHCWRMLGADAERVIGIDPSAKFVFQFYAIKRFAGNRLPIDVLPLGIEHMPEKMAAFDTVFSMGILYHRRSPMDHLRELRQLLKPGGQLVLETLVIEGAEDQLLVPQDRYAKMPNVWFIPSPDMLISWMSKNGLKNPRMVDISTTSIEEQRTTDWMKFESLTDFLDPNDPSKTVEGHPAPVRAVFVAEAPY</sequence>
<organism evidence="4 5">
    <name type="scientific">gamma proteobacterium HTCC2207</name>
    <dbReference type="NCBI Taxonomy" id="314287"/>
    <lineage>
        <taxon>Bacteria</taxon>
        <taxon>Pseudomonadati</taxon>
        <taxon>Pseudomonadota</taxon>
        <taxon>Gammaproteobacteria</taxon>
        <taxon>Cellvibrionales</taxon>
        <taxon>Porticoccaceae</taxon>
        <taxon>SAR92 clade</taxon>
    </lineage>
</organism>
<keyword evidence="5" id="KW-1185">Reference proteome</keyword>